<reference evidence="1" key="2">
    <citation type="journal article" date="2023" name="Plants (Basel)">
        <title>Annotation of the Turnera subulata (Passifloraceae) Draft Genome Reveals the S-Locus Evolved after the Divergence of Turneroideae from Passifloroideae in a Stepwise Manner.</title>
        <authorList>
            <person name="Henning P.M."/>
            <person name="Roalson E.H."/>
            <person name="Mir W."/>
            <person name="McCubbin A.G."/>
            <person name="Shore J.S."/>
        </authorList>
    </citation>
    <scope>NUCLEOTIDE SEQUENCE</scope>
    <source>
        <strain evidence="1">F60SS</strain>
    </source>
</reference>
<protein>
    <submittedName>
        <fullName evidence="1">Uncharacterized protein</fullName>
    </submittedName>
</protein>
<evidence type="ECO:0000313" key="2">
    <source>
        <dbReference type="Proteomes" id="UP001141552"/>
    </source>
</evidence>
<gene>
    <name evidence="1" type="ORF">Tsubulata_050638</name>
</gene>
<dbReference type="Proteomes" id="UP001141552">
    <property type="component" value="Unassembled WGS sequence"/>
</dbReference>
<dbReference type="EMBL" id="JAKUCV010000441">
    <property type="protein sequence ID" value="KAJ4849988.1"/>
    <property type="molecule type" value="Genomic_DNA"/>
</dbReference>
<dbReference type="AlphaFoldDB" id="A0A9Q0JQ46"/>
<proteinExistence type="predicted"/>
<sequence>MLRFEVGGKVVERVDLLRKKHWGLAFRCLAVRPQTYCPAAGEGVVIEKLPSELNELKISASNVSVM</sequence>
<comment type="caution">
    <text evidence="1">The sequence shown here is derived from an EMBL/GenBank/DDBJ whole genome shotgun (WGS) entry which is preliminary data.</text>
</comment>
<keyword evidence="2" id="KW-1185">Reference proteome</keyword>
<organism evidence="1 2">
    <name type="scientific">Turnera subulata</name>
    <dbReference type="NCBI Taxonomy" id="218843"/>
    <lineage>
        <taxon>Eukaryota</taxon>
        <taxon>Viridiplantae</taxon>
        <taxon>Streptophyta</taxon>
        <taxon>Embryophyta</taxon>
        <taxon>Tracheophyta</taxon>
        <taxon>Spermatophyta</taxon>
        <taxon>Magnoliopsida</taxon>
        <taxon>eudicotyledons</taxon>
        <taxon>Gunneridae</taxon>
        <taxon>Pentapetalae</taxon>
        <taxon>rosids</taxon>
        <taxon>fabids</taxon>
        <taxon>Malpighiales</taxon>
        <taxon>Passifloraceae</taxon>
        <taxon>Turnera</taxon>
    </lineage>
</organism>
<accession>A0A9Q0JQ46</accession>
<reference evidence="1" key="1">
    <citation type="submission" date="2022-02" db="EMBL/GenBank/DDBJ databases">
        <authorList>
            <person name="Henning P.M."/>
            <person name="McCubbin A.G."/>
            <person name="Shore J.S."/>
        </authorList>
    </citation>
    <scope>NUCLEOTIDE SEQUENCE</scope>
    <source>
        <strain evidence="1">F60SS</strain>
        <tissue evidence="1">Leaves</tissue>
    </source>
</reference>
<name>A0A9Q0JQ46_9ROSI</name>
<evidence type="ECO:0000313" key="1">
    <source>
        <dbReference type="EMBL" id="KAJ4849988.1"/>
    </source>
</evidence>